<gene>
    <name evidence="4" type="ORF">SAMN04490209_4852</name>
</gene>
<evidence type="ECO:0000313" key="4">
    <source>
        <dbReference type="EMBL" id="SDV15163.1"/>
    </source>
</evidence>
<dbReference type="EMBL" id="LT629801">
    <property type="protein sequence ID" value="SDV15163.1"/>
    <property type="molecule type" value="Genomic_DNA"/>
</dbReference>
<accession>A0AAE8HGP5</accession>
<reference evidence="4 5" key="1">
    <citation type="submission" date="2016-10" db="EMBL/GenBank/DDBJ databases">
        <authorList>
            <person name="Varghese N."/>
            <person name="Submissions S."/>
        </authorList>
    </citation>
    <scope>NUCLEOTIDE SEQUENCE [LARGE SCALE GENOMIC DNA]</scope>
    <source>
        <strain evidence="4 5">BS2777</strain>
    </source>
</reference>
<dbReference type="GO" id="GO:0015562">
    <property type="term" value="F:efflux transmembrane transporter activity"/>
    <property type="evidence" value="ECO:0007669"/>
    <property type="project" value="TreeGrafter"/>
</dbReference>
<sequence>MKQLHGWALGFIGILGVAQLAMAEDPLLDHSPATTASADSEARGVLRARDQAMLASELSGRIVELPFSEGETFKKGDTLARFDCSAYQAQLNAAQAASRGAGEELAHNKQLAALNSVGRFEVARAEARLSEAQAQSQVYQVQVKRCNVLAPYDGQVVQRKVQRYESVSAGAPLLEIVDNRSLEIHLLVPSRWMGKLKPGQTFSFTPDETGKSLQATVKRLGARIDEGSQTLLLVASVPDAGGLLSGMSGTARFAEPQ</sequence>
<dbReference type="GO" id="GO:1990281">
    <property type="term" value="C:efflux pump complex"/>
    <property type="evidence" value="ECO:0007669"/>
    <property type="project" value="TreeGrafter"/>
</dbReference>
<dbReference type="SUPFAM" id="SSF111369">
    <property type="entry name" value="HlyD-like secretion proteins"/>
    <property type="match status" value="1"/>
</dbReference>
<keyword evidence="2" id="KW-0175">Coiled coil</keyword>
<dbReference type="RefSeq" id="WP_034136393.1">
    <property type="nucleotide sequence ID" value="NZ_BAAAEG010000001.1"/>
</dbReference>
<proteinExistence type="inferred from homology"/>
<dbReference type="Pfam" id="PF25917">
    <property type="entry name" value="BSH_RND"/>
    <property type="match status" value="1"/>
</dbReference>
<evidence type="ECO:0000313" key="5">
    <source>
        <dbReference type="Proteomes" id="UP000182085"/>
    </source>
</evidence>
<dbReference type="NCBIfam" id="TIGR01730">
    <property type="entry name" value="RND_mfp"/>
    <property type="match status" value="1"/>
</dbReference>
<protein>
    <submittedName>
        <fullName evidence="4">RND family efflux transporter, MFP subunit</fullName>
    </submittedName>
</protein>
<dbReference type="Proteomes" id="UP000182085">
    <property type="component" value="Chromosome I"/>
</dbReference>
<evidence type="ECO:0000256" key="2">
    <source>
        <dbReference type="ARBA" id="ARBA00023054"/>
    </source>
</evidence>
<dbReference type="InterPro" id="IPR058625">
    <property type="entry name" value="MdtA-like_BSH"/>
</dbReference>
<evidence type="ECO:0000259" key="3">
    <source>
        <dbReference type="Pfam" id="PF25917"/>
    </source>
</evidence>
<name>A0AAE8HGP5_9PSED</name>
<organism evidence="4 5">
    <name type="scientific">Pseudomonas rhodesiae</name>
    <dbReference type="NCBI Taxonomy" id="76760"/>
    <lineage>
        <taxon>Bacteria</taxon>
        <taxon>Pseudomonadati</taxon>
        <taxon>Pseudomonadota</taxon>
        <taxon>Gammaproteobacteria</taxon>
        <taxon>Pseudomonadales</taxon>
        <taxon>Pseudomonadaceae</taxon>
        <taxon>Pseudomonas</taxon>
    </lineage>
</organism>
<dbReference type="InterPro" id="IPR006143">
    <property type="entry name" value="RND_pump_MFP"/>
</dbReference>
<evidence type="ECO:0000256" key="1">
    <source>
        <dbReference type="ARBA" id="ARBA00009477"/>
    </source>
</evidence>
<keyword evidence="5" id="KW-1185">Reference proteome</keyword>
<dbReference type="AlphaFoldDB" id="A0AAE8HGP5"/>
<dbReference type="PANTHER" id="PTHR30469">
    <property type="entry name" value="MULTIDRUG RESISTANCE PROTEIN MDTA"/>
    <property type="match status" value="1"/>
</dbReference>
<dbReference type="Gene3D" id="2.40.50.100">
    <property type="match status" value="1"/>
</dbReference>
<dbReference type="PANTHER" id="PTHR30469:SF15">
    <property type="entry name" value="HLYD FAMILY OF SECRETION PROTEINS"/>
    <property type="match status" value="1"/>
</dbReference>
<feature type="domain" description="Multidrug resistance protein MdtA-like barrel-sandwich hybrid" evidence="3">
    <location>
        <begin position="52"/>
        <end position="177"/>
    </location>
</feature>
<dbReference type="Gene3D" id="2.40.30.170">
    <property type="match status" value="1"/>
</dbReference>
<comment type="similarity">
    <text evidence="1">Belongs to the membrane fusion protein (MFP) (TC 8.A.1) family.</text>
</comment>